<proteinExistence type="predicted"/>
<sequence>AVRWQLVIEAYIKSKGYAMGTLVAFSGEVNDPQSGPEPFSETSKTLNPGLNGRDIRDPEWLRKNPDRVGRVRVLKQRGTRDKVLLLVFRVEDADAPDGWTVGHYIADKATQPNPNHRGVRVGDLLAQTRPGVPHPRRVRCPVHLRPLVLPPQPIGLRGVQPAHVHAQRRRGVPKSTLTRAQINGFPRQGRIFLPTVYQLIAGAAGLCAGKLCQGWSSRFAFGAVACSGGPAWRLGRYAAGNGLCLRQWGFVCKPVPSASAHRISGTKHCPADGFLPSLGSSRAAFRT</sequence>
<protein>
    <submittedName>
        <fullName evidence="2">Uncharacterized protein</fullName>
    </submittedName>
</protein>
<evidence type="ECO:0000313" key="2">
    <source>
        <dbReference type="EMBL" id="SEO30893.1"/>
    </source>
</evidence>
<feature type="non-terminal residue" evidence="2">
    <location>
        <position position="1"/>
    </location>
</feature>
<dbReference type="AlphaFoldDB" id="A0A1H8NNE4"/>
<feature type="region of interest" description="Disordered" evidence="1">
    <location>
        <begin position="29"/>
        <end position="57"/>
    </location>
</feature>
<accession>A0A1H8NNE4</accession>
<organism evidence="2 3">
    <name type="scientific">Pseudorhodobacter antarcticus</name>
    <dbReference type="NCBI Taxonomy" id="1077947"/>
    <lineage>
        <taxon>Bacteria</taxon>
        <taxon>Pseudomonadati</taxon>
        <taxon>Pseudomonadota</taxon>
        <taxon>Alphaproteobacteria</taxon>
        <taxon>Rhodobacterales</taxon>
        <taxon>Paracoccaceae</taxon>
        <taxon>Pseudorhodobacter</taxon>
    </lineage>
</organism>
<dbReference type="Proteomes" id="UP000183002">
    <property type="component" value="Unassembled WGS sequence"/>
</dbReference>
<name>A0A1H8NNE4_9RHOB</name>
<gene>
    <name evidence="2" type="ORF">SAMN05216227_10911</name>
</gene>
<dbReference type="STRING" id="1077947.SAMN05216227_10911"/>
<evidence type="ECO:0000313" key="3">
    <source>
        <dbReference type="Proteomes" id="UP000183002"/>
    </source>
</evidence>
<evidence type="ECO:0000256" key="1">
    <source>
        <dbReference type="SAM" id="MobiDB-lite"/>
    </source>
</evidence>
<dbReference type="RefSeq" id="WP_139194159.1">
    <property type="nucleotide sequence ID" value="NZ_FOCO01000091.1"/>
</dbReference>
<keyword evidence="3" id="KW-1185">Reference proteome</keyword>
<reference evidence="2 3" key="1">
    <citation type="submission" date="2016-10" db="EMBL/GenBank/DDBJ databases">
        <authorList>
            <person name="de Groot N.N."/>
        </authorList>
    </citation>
    <scope>NUCLEOTIDE SEQUENCE [LARGE SCALE GENOMIC DNA]</scope>
    <source>
        <strain evidence="2 3">CGMCC 1.10836</strain>
    </source>
</reference>
<dbReference type="EMBL" id="FOCO01000091">
    <property type="protein sequence ID" value="SEO30893.1"/>
    <property type="molecule type" value="Genomic_DNA"/>
</dbReference>